<dbReference type="AlphaFoldDB" id="A0A7J7N6B3"/>
<dbReference type="Proteomes" id="UP000541444">
    <property type="component" value="Unassembled WGS sequence"/>
</dbReference>
<gene>
    <name evidence="1" type="ORF">GIB67_029010</name>
</gene>
<reference evidence="1 2" key="1">
    <citation type="journal article" date="2020" name="IScience">
        <title>Genome Sequencing of the Endangered Kingdonia uniflora (Circaeasteraceae, Ranunculales) Reveals Potential Mechanisms of Evolutionary Specialization.</title>
        <authorList>
            <person name="Sun Y."/>
            <person name="Deng T."/>
            <person name="Zhang A."/>
            <person name="Moore M.J."/>
            <person name="Landis J.B."/>
            <person name="Lin N."/>
            <person name="Zhang H."/>
            <person name="Zhang X."/>
            <person name="Huang J."/>
            <person name="Zhang X."/>
            <person name="Sun H."/>
            <person name="Wang H."/>
        </authorList>
    </citation>
    <scope>NUCLEOTIDE SEQUENCE [LARGE SCALE GENOMIC DNA]</scope>
    <source>
        <strain evidence="1">TB1705</strain>
        <tissue evidence="1">Leaf</tissue>
    </source>
</reference>
<proteinExistence type="predicted"/>
<comment type="caution">
    <text evidence="1">The sequence shown here is derived from an EMBL/GenBank/DDBJ whole genome shotgun (WGS) entry which is preliminary data.</text>
</comment>
<evidence type="ECO:0000313" key="1">
    <source>
        <dbReference type="EMBL" id="KAF6162741.1"/>
    </source>
</evidence>
<organism evidence="1 2">
    <name type="scientific">Kingdonia uniflora</name>
    <dbReference type="NCBI Taxonomy" id="39325"/>
    <lineage>
        <taxon>Eukaryota</taxon>
        <taxon>Viridiplantae</taxon>
        <taxon>Streptophyta</taxon>
        <taxon>Embryophyta</taxon>
        <taxon>Tracheophyta</taxon>
        <taxon>Spermatophyta</taxon>
        <taxon>Magnoliopsida</taxon>
        <taxon>Ranunculales</taxon>
        <taxon>Circaeasteraceae</taxon>
        <taxon>Kingdonia</taxon>
    </lineage>
</organism>
<protein>
    <submittedName>
        <fullName evidence="1">Uncharacterized protein</fullName>
    </submittedName>
</protein>
<keyword evidence="2" id="KW-1185">Reference proteome</keyword>
<accession>A0A7J7N6B3</accession>
<name>A0A7J7N6B3_9MAGN</name>
<evidence type="ECO:0000313" key="2">
    <source>
        <dbReference type="Proteomes" id="UP000541444"/>
    </source>
</evidence>
<sequence>PYQSRKRAYSWYCFSYPSWCTNSIKGEKISCGSQPVEPTELVQYLISTLIGQGSSSTSSNDNTSSKVMRVLKDMVSSYEIDNALFFKSLKFLE</sequence>
<dbReference type="EMBL" id="JACGCM010001011">
    <property type="protein sequence ID" value="KAF6162741.1"/>
    <property type="molecule type" value="Genomic_DNA"/>
</dbReference>
<feature type="non-terminal residue" evidence="1">
    <location>
        <position position="1"/>
    </location>
</feature>